<dbReference type="Proteomes" id="UP000059680">
    <property type="component" value="Chromosome 4"/>
</dbReference>
<reference evidence="2" key="1">
    <citation type="journal article" date="2005" name="Nature">
        <title>The map-based sequence of the rice genome.</title>
        <authorList>
            <consortium name="International rice genome sequencing project (IRGSP)"/>
            <person name="Matsumoto T."/>
            <person name="Wu J."/>
            <person name="Kanamori H."/>
            <person name="Katayose Y."/>
            <person name="Fujisawa M."/>
            <person name="Namiki N."/>
            <person name="Mizuno H."/>
            <person name="Yamamoto K."/>
            <person name="Antonio B.A."/>
            <person name="Baba T."/>
            <person name="Sakata K."/>
            <person name="Nagamura Y."/>
            <person name="Aoki H."/>
            <person name="Arikawa K."/>
            <person name="Arita K."/>
            <person name="Bito T."/>
            <person name="Chiden Y."/>
            <person name="Fujitsuka N."/>
            <person name="Fukunaka R."/>
            <person name="Hamada M."/>
            <person name="Harada C."/>
            <person name="Hayashi A."/>
            <person name="Hijishita S."/>
            <person name="Honda M."/>
            <person name="Hosokawa S."/>
            <person name="Ichikawa Y."/>
            <person name="Idonuma A."/>
            <person name="Iijima M."/>
            <person name="Ikeda M."/>
            <person name="Ikeno M."/>
            <person name="Ito K."/>
            <person name="Ito S."/>
            <person name="Ito T."/>
            <person name="Ito Y."/>
            <person name="Ito Y."/>
            <person name="Iwabuchi A."/>
            <person name="Kamiya K."/>
            <person name="Karasawa W."/>
            <person name="Kurita K."/>
            <person name="Katagiri S."/>
            <person name="Kikuta A."/>
            <person name="Kobayashi H."/>
            <person name="Kobayashi N."/>
            <person name="Machita K."/>
            <person name="Maehara T."/>
            <person name="Masukawa M."/>
            <person name="Mizubayashi T."/>
            <person name="Mukai Y."/>
            <person name="Nagasaki H."/>
            <person name="Nagata Y."/>
            <person name="Naito S."/>
            <person name="Nakashima M."/>
            <person name="Nakama Y."/>
            <person name="Nakamichi Y."/>
            <person name="Nakamura M."/>
            <person name="Meguro A."/>
            <person name="Negishi M."/>
            <person name="Ohta I."/>
            <person name="Ohta T."/>
            <person name="Okamoto M."/>
            <person name="Ono N."/>
            <person name="Saji S."/>
            <person name="Sakaguchi M."/>
            <person name="Sakai K."/>
            <person name="Shibata M."/>
            <person name="Shimokawa T."/>
            <person name="Song J."/>
            <person name="Takazaki Y."/>
            <person name="Terasawa K."/>
            <person name="Tsugane M."/>
            <person name="Tsuji K."/>
            <person name="Ueda S."/>
            <person name="Waki K."/>
            <person name="Yamagata H."/>
            <person name="Yamamoto M."/>
            <person name="Yamamoto S."/>
            <person name="Yamane H."/>
            <person name="Yoshiki S."/>
            <person name="Yoshihara R."/>
            <person name="Yukawa K."/>
            <person name="Zhong H."/>
            <person name="Yano M."/>
            <person name="Yuan Q."/>
            <person name="Ouyang S."/>
            <person name="Liu J."/>
            <person name="Jones K.M."/>
            <person name="Gansberger K."/>
            <person name="Moffat K."/>
            <person name="Hill J."/>
            <person name="Bera J."/>
            <person name="Fadrosh D."/>
            <person name="Jin S."/>
            <person name="Johri S."/>
            <person name="Kim M."/>
            <person name="Overton L."/>
            <person name="Reardon M."/>
            <person name="Tsitrin T."/>
            <person name="Vuong H."/>
            <person name="Weaver B."/>
            <person name="Ciecko A."/>
            <person name="Tallon L."/>
            <person name="Jackson J."/>
            <person name="Pai G."/>
            <person name="Aken S.V."/>
            <person name="Utterback T."/>
            <person name="Reidmuller S."/>
            <person name="Feldblyum T."/>
            <person name="Hsiao J."/>
            <person name="Zismann V."/>
            <person name="Iobst S."/>
            <person name="de Vazeille A.R."/>
            <person name="Buell C.R."/>
            <person name="Ying K."/>
            <person name="Li Y."/>
            <person name="Lu T."/>
            <person name="Huang Y."/>
            <person name="Zhao Q."/>
            <person name="Feng Q."/>
            <person name="Zhang L."/>
            <person name="Zhu J."/>
            <person name="Weng Q."/>
            <person name="Mu J."/>
            <person name="Lu Y."/>
            <person name="Fan D."/>
            <person name="Liu Y."/>
            <person name="Guan J."/>
            <person name="Zhang Y."/>
            <person name="Yu S."/>
            <person name="Liu X."/>
            <person name="Zhang Y."/>
            <person name="Hong G."/>
            <person name="Han B."/>
            <person name="Choisne N."/>
            <person name="Demange N."/>
            <person name="Orjeda G."/>
            <person name="Samain S."/>
            <person name="Cattolico L."/>
            <person name="Pelletier E."/>
            <person name="Couloux A."/>
            <person name="Segurens B."/>
            <person name="Wincker P."/>
            <person name="D'Hont A."/>
            <person name="Scarpelli C."/>
            <person name="Weissenbach J."/>
            <person name="Salanoubat M."/>
            <person name="Quetier F."/>
            <person name="Yu Y."/>
            <person name="Kim H.R."/>
            <person name="Rambo T."/>
            <person name="Currie J."/>
            <person name="Collura K."/>
            <person name="Luo M."/>
            <person name="Yang T."/>
            <person name="Ammiraju J.S.S."/>
            <person name="Engler F."/>
            <person name="Soderlund C."/>
            <person name="Wing R.A."/>
            <person name="Palmer L.E."/>
            <person name="de la Bastide M."/>
            <person name="Spiegel L."/>
            <person name="Nascimento L."/>
            <person name="Zutavern T."/>
            <person name="O'Shaughnessy A."/>
            <person name="Dike S."/>
            <person name="Dedhia N."/>
            <person name="Preston R."/>
            <person name="Balija V."/>
            <person name="McCombie W.R."/>
            <person name="Chow T."/>
            <person name="Chen H."/>
            <person name="Chung M."/>
            <person name="Chen C."/>
            <person name="Shaw J."/>
            <person name="Wu H."/>
            <person name="Hsiao K."/>
            <person name="Chao Y."/>
            <person name="Chu M."/>
            <person name="Cheng C."/>
            <person name="Hour A."/>
            <person name="Lee P."/>
            <person name="Lin S."/>
            <person name="Lin Y."/>
            <person name="Liou J."/>
            <person name="Liu S."/>
            <person name="Hsing Y."/>
            <person name="Raghuvanshi S."/>
            <person name="Mohanty A."/>
            <person name="Bharti A.K."/>
            <person name="Gaur A."/>
            <person name="Gupta V."/>
            <person name="Kumar D."/>
            <person name="Ravi V."/>
            <person name="Vij S."/>
            <person name="Kapur A."/>
            <person name="Khurana P."/>
            <person name="Khurana P."/>
            <person name="Khurana J.P."/>
            <person name="Tyagi A.K."/>
            <person name="Gaikwad K."/>
            <person name="Singh A."/>
            <person name="Dalal V."/>
            <person name="Srivastava S."/>
            <person name="Dixit A."/>
            <person name="Pal A.K."/>
            <person name="Ghazi I.A."/>
            <person name="Yadav M."/>
            <person name="Pandit A."/>
            <person name="Bhargava A."/>
            <person name="Sureshbabu K."/>
            <person name="Batra K."/>
            <person name="Sharma T.R."/>
            <person name="Mohapatra T."/>
            <person name="Singh N.K."/>
            <person name="Messing J."/>
            <person name="Nelson A.B."/>
            <person name="Fuks G."/>
            <person name="Kavchok S."/>
            <person name="Keizer G."/>
            <person name="Linton E."/>
            <person name="Llaca V."/>
            <person name="Song R."/>
            <person name="Tanyolac B."/>
            <person name="Young S."/>
            <person name="Ho-Il K."/>
            <person name="Hahn J.H."/>
            <person name="Sangsakoo G."/>
            <person name="Vanavichit A."/>
            <person name="de Mattos Luiz.A.T."/>
            <person name="Zimmer P.D."/>
            <person name="Malone G."/>
            <person name="Dellagostin O."/>
            <person name="de Oliveira A.C."/>
            <person name="Bevan M."/>
            <person name="Bancroft I."/>
            <person name="Minx P."/>
            <person name="Cordum H."/>
            <person name="Wilson R."/>
            <person name="Cheng Z."/>
            <person name="Jin W."/>
            <person name="Jiang J."/>
            <person name="Leong S.A."/>
            <person name="Iwama H."/>
            <person name="Gojobori T."/>
            <person name="Itoh T."/>
            <person name="Niimura Y."/>
            <person name="Fujii Y."/>
            <person name="Habara T."/>
            <person name="Sakai H."/>
            <person name="Sato Y."/>
            <person name="Wilson G."/>
            <person name="Kumar K."/>
            <person name="McCouch S."/>
            <person name="Juretic N."/>
            <person name="Hoen D."/>
            <person name="Wright S."/>
            <person name="Bruskiewich R."/>
            <person name="Bureau T."/>
            <person name="Miyao A."/>
            <person name="Hirochika H."/>
            <person name="Nishikawa T."/>
            <person name="Kadowaki K."/>
            <person name="Sugiura M."/>
            <person name="Burr B."/>
            <person name="Sasaki T."/>
        </authorList>
    </citation>
    <scope>NUCLEOTIDE SEQUENCE [LARGE SCALE GENOMIC DNA]</scope>
    <source>
        <strain evidence="2">cv. Nipponbare</strain>
    </source>
</reference>
<dbReference type="PaxDb" id="39947-A0A0P0W790"/>
<dbReference type="InParanoid" id="A0A0P0W790"/>
<organism evidence="1 2">
    <name type="scientific">Oryza sativa subsp. japonica</name>
    <name type="common">Rice</name>
    <dbReference type="NCBI Taxonomy" id="39947"/>
    <lineage>
        <taxon>Eukaryota</taxon>
        <taxon>Viridiplantae</taxon>
        <taxon>Streptophyta</taxon>
        <taxon>Embryophyta</taxon>
        <taxon>Tracheophyta</taxon>
        <taxon>Spermatophyta</taxon>
        <taxon>Magnoliopsida</taxon>
        <taxon>Liliopsida</taxon>
        <taxon>Poales</taxon>
        <taxon>Poaceae</taxon>
        <taxon>BOP clade</taxon>
        <taxon>Oryzoideae</taxon>
        <taxon>Oryzeae</taxon>
        <taxon>Oryzinae</taxon>
        <taxon>Oryza</taxon>
        <taxon>Oryza sativa</taxon>
    </lineage>
</organism>
<gene>
    <name evidence="1" type="ordered locus">Os04g0195832</name>
    <name evidence="1" type="ORF">OSNPB_040195832</name>
</gene>
<dbReference type="AlphaFoldDB" id="A0A0P0W790"/>
<accession>A0A0P0W790</accession>
<proteinExistence type="predicted"/>
<sequence length="106" mass="12135">MQTDIAGELVRDAKTLWEKFRDGIVSTNQEVMAAVDSLRRKGKRIMWLASCRHSSDVYTPATSRRTFKPMLERPSYLFPAVHLSPPFSLRATIQRRSCCSKVNFVS</sequence>
<name>A0A0P0W790_ORYSJ</name>
<reference evidence="1 2" key="3">
    <citation type="journal article" date="2013" name="Rice">
        <title>Improvement of the Oryza sativa Nipponbare reference genome using next generation sequence and optical map data.</title>
        <authorList>
            <person name="Kawahara Y."/>
            <person name="de la Bastide M."/>
            <person name="Hamilton J.P."/>
            <person name="Kanamori H."/>
            <person name="McCombie W.R."/>
            <person name="Ouyang S."/>
            <person name="Schwartz D.C."/>
            <person name="Tanaka T."/>
            <person name="Wu J."/>
            <person name="Zhou S."/>
            <person name="Childs K.L."/>
            <person name="Davidson R.M."/>
            <person name="Lin H."/>
            <person name="Quesada-Ocampo L."/>
            <person name="Vaillancourt B."/>
            <person name="Sakai H."/>
            <person name="Lee S.S."/>
            <person name="Kim J."/>
            <person name="Numa H."/>
            <person name="Itoh T."/>
            <person name="Buell C.R."/>
            <person name="Matsumoto T."/>
        </authorList>
    </citation>
    <scope>NUCLEOTIDE SEQUENCE [LARGE SCALE GENOMIC DNA]</scope>
    <source>
        <strain evidence="2">cv. Nipponbare</strain>
    </source>
</reference>
<evidence type="ECO:0000313" key="2">
    <source>
        <dbReference type="Proteomes" id="UP000059680"/>
    </source>
</evidence>
<dbReference type="EMBL" id="AP014960">
    <property type="protein sequence ID" value="BAS88046.1"/>
    <property type="molecule type" value="Genomic_DNA"/>
</dbReference>
<reference evidence="1 2" key="2">
    <citation type="journal article" date="2013" name="Plant Cell Physiol.">
        <title>Rice Annotation Project Database (RAP-DB): an integrative and interactive database for rice genomics.</title>
        <authorList>
            <person name="Sakai H."/>
            <person name="Lee S.S."/>
            <person name="Tanaka T."/>
            <person name="Numa H."/>
            <person name="Kim J."/>
            <person name="Kawahara Y."/>
            <person name="Wakimoto H."/>
            <person name="Yang C.C."/>
            <person name="Iwamoto M."/>
            <person name="Abe T."/>
            <person name="Yamada Y."/>
            <person name="Muto A."/>
            <person name="Inokuchi H."/>
            <person name="Ikemura T."/>
            <person name="Matsumoto T."/>
            <person name="Sasaki T."/>
            <person name="Itoh T."/>
        </authorList>
    </citation>
    <scope>NUCLEOTIDE SEQUENCE [LARGE SCALE GENOMIC DNA]</scope>
    <source>
        <strain evidence="2">cv. Nipponbare</strain>
    </source>
</reference>
<keyword evidence="2" id="KW-1185">Reference proteome</keyword>
<protein>
    <submittedName>
        <fullName evidence="1">Os04g0195832 protein</fullName>
    </submittedName>
</protein>
<evidence type="ECO:0000313" key="1">
    <source>
        <dbReference type="EMBL" id="BAS88046.1"/>
    </source>
</evidence>